<dbReference type="SUPFAM" id="SSF56784">
    <property type="entry name" value="HAD-like"/>
    <property type="match status" value="1"/>
</dbReference>
<dbReference type="PANTHER" id="PTHR43611">
    <property type="entry name" value="ALPHA-D-GLUCOSE 1-PHOSPHATE PHOSPHATASE"/>
    <property type="match status" value="1"/>
</dbReference>
<dbReference type="Gene3D" id="3.40.50.1000">
    <property type="entry name" value="HAD superfamily/HAD-like"/>
    <property type="match status" value="1"/>
</dbReference>
<dbReference type="InterPro" id="IPR023198">
    <property type="entry name" value="PGP-like_dom2"/>
</dbReference>
<dbReference type="Proteomes" id="UP000199310">
    <property type="component" value="Unassembled WGS sequence"/>
</dbReference>
<evidence type="ECO:0000313" key="1">
    <source>
        <dbReference type="EMBL" id="SEW52548.1"/>
    </source>
</evidence>
<dbReference type="Pfam" id="PF00702">
    <property type="entry name" value="Hydrolase"/>
    <property type="match status" value="1"/>
</dbReference>
<gene>
    <name evidence="1" type="ORF">SAMN04488122_4924</name>
</gene>
<dbReference type="Gene3D" id="1.10.150.240">
    <property type="entry name" value="Putative phosphatase, domain 2"/>
    <property type="match status" value="1"/>
</dbReference>
<keyword evidence="1" id="KW-0378">Hydrolase</keyword>
<organism evidence="1 2">
    <name type="scientific">Chitinophaga arvensicola</name>
    <dbReference type="NCBI Taxonomy" id="29529"/>
    <lineage>
        <taxon>Bacteria</taxon>
        <taxon>Pseudomonadati</taxon>
        <taxon>Bacteroidota</taxon>
        <taxon>Chitinophagia</taxon>
        <taxon>Chitinophagales</taxon>
        <taxon>Chitinophagaceae</taxon>
        <taxon>Chitinophaga</taxon>
    </lineage>
</organism>
<sequence>MENHAKISTLFLDIGGVLLTNGWDRAARKLAVQTFGLDALETEERHHLTFDTYEEGKLTLDEYLSRVVFYEERSFTRQQFREFMFAQSAPFPEMLELVTQLKAKYRLKIAIVNNEGRELNEHRIHHFNISNFVDFYISSCFVHFRKPDADIYKIALDIAQVRPEEVVYLEDRSMFVDVANGLGINGLCHTDYESTVKKLAAYGLTL</sequence>
<dbReference type="AlphaFoldDB" id="A0A1I0S8Y3"/>
<dbReference type="RefSeq" id="WP_089899092.1">
    <property type="nucleotide sequence ID" value="NZ_FOJG01000002.1"/>
</dbReference>
<reference evidence="2" key="1">
    <citation type="submission" date="2016-10" db="EMBL/GenBank/DDBJ databases">
        <authorList>
            <person name="Varghese N."/>
            <person name="Submissions S."/>
        </authorList>
    </citation>
    <scope>NUCLEOTIDE SEQUENCE [LARGE SCALE GENOMIC DNA]</scope>
    <source>
        <strain evidence="2">DSM 3695</strain>
    </source>
</reference>
<evidence type="ECO:0000313" key="2">
    <source>
        <dbReference type="Proteomes" id="UP000199310"/>
    </source>
</evidence>
<dbReference type="GO" id="GO:0016787">
    <property type="term" value="F:hydrolase activity"/>
    <property type="evidence" value="ECO:0007669"/>
    <property type="project" value="UniProtKB-KW"/>
</dbReference>
<keyword evidence="2" id="KW-1185">Reference proteome</keyword>
<protein>
    <submittedName>
        <fullName evidence="1">Putative hydrolase of the HAD superfamily</fullName>
    </submittedName>
</protein>
<dbReference type="InterPro" id="IPR023214">
    <property type="entry name" value="HAD_sf"/>
</dbReference>
<name>A0A1I0S8Y3_9BACT</name>
<dbReference type="OrthoDB" id="9797415at2"/>
<proteinExistence type="predicted"/>
<dbReference type="PANTHER" id="PTHR43611:SF3">
    <property type="entry name" value="FLAVIN MONONUCLEOTIDE HYDROLASE 1, CHLOROPLATIC"/>
    <property type="match status" value="1"/>
</dbReference>
<dbReference type="SFLD" id="SFLDG01129">
    <property type="entry name" value="C1.5:_HAD__Beta-PGM__Phosphata"/>
    <property type="match status" value="1"/>
</dbReference>
<dbReference type="SFLD" id="SFLDS00003">
    <property type="entry name" value="Haloacid_Dehalogenase"/>
    <property type="match status" value="1"/>
</dbReference>
<dbReference type="EMBL" id="FOJG01000002">
    <property type="protein sequence ID" value="SEW52548.1"/>
    <property type="molecule type" value="Genomic_DNA"/>
</dbReference>
<dbReference type="CDD" id="cd02603">
    <property type="entry name" value="HAD_sEH-N_like"/>
    <property type="match status" value="1"/>
</dbReference>
<dbReference type="InterPro" id="IPR036412">
    <property type="entry name" value="HAD-like_sf"/>
</dbReference>
<dbReference type="STRING" id="29529.SAMN04488122_4924"/>
<accession>A0A1I0S8Y3</accession>